<protein>
    <submittedName>
        <fullName evidence="1">Os12g0282400 protein</fullName>
    </submittedName>
</protein>
<dbReference type="EMBL" id="AP014968">
    <property type="protein sequence ID" value="BAT16717.1"/>
    <property type="molecule type" value="Genomic_DNA"/>
</dbReference>
<keyword evidence="2" id="KW-1185">Reference proteome</keyword>
<dbReference type="AlphaFoldDB" id="A0A0P0Y941"/>
<evidence type="ECO:0000313" key="1">
    <source>
        <dbReference type="EMBL" id="BAT16717.1"/>
    </source>
</evidence>
<dbReference type="PaxDb" id="39947-A0A0P0Y941"/>
<feature type="non-terminal residue" evidence="1">
    <location>
        <position position="1"/>
    </location>
</feature>
<dbReference type="Gramene" id="Os12t0282400-01">
    <property type="protein sequence ID" value="Os12t0282400-01"/>
    <property type="gene ID" value="Os12g0282400"/>
</dbReference>
<reference evidence="1 2" key="3">
    <citation type="journal article" date="2013" name="Rice">
        <title>Improvement of the Oryza sativa Nipponbare reference genome using next generation sequence and optical map data.</title>
        <authorList>
            <person name="Kawahara Y."/>
            <person name="de la Bastide M."/>
            <person name="Hamilton J.P."/>
            <person name="Kanamori H."/>
            <person name="McCombie W.R."/>
            <person name="Ouyang S."/>
            <person name="Schwartz D.C."/>
            <person name="Tanaka T."/>
            <person name="Wu J."/>
            <person name="Zhou S."/>
            <person name="Childs K.L."/>
            <person name="Davidson R.M."/>
            <person name="Lin H."/>
            <person name="Quesada-Ocampo L."/>
            <person name="Vaillancourt B."/>
            <person name="Sakai H."/>
            <person name="Lee S.S."/>
            <person name="Kim J."/>
            <person name="Numa H."/>
            <person name="Itoh T."/>
            <person name="Buell C.R."/>
            <person name="Matsumoto T."/>
        </authorList>
    </citation>
    <scope>NUCLEOTIDE SEQUENCE [LARGE SCALE GENOMIC DNA]</scope>
    <source>
        <strain evidence="2">cv. Nipponbare</strain>
    </source>
</reference>
<sequence length="105" mass="11926">IGINHRRPRSVTVNTALTKLRARGVPLDIHFPRQFGKVCGRHASFKSEVTVCVRQEAPLKVKKWKNIEKAFHGTSSSIWTSLMVYQKHSLVFSYNFVVSCITNLA</sequence>
<dbReference type="InParanoid" id="A0A0P0Y941"/>
<reference evidence="1 2" key="2">
    <citation type="journal article" date="2013" name="Plant Cell Physiol.">
        <title>Rice Annotation Project Database (RAP-DB): an integrative and interactive database for rice genomics.</title>
        <authorList>
            <person name="Sakai H."/>
            <person name="Lee S.S."/>
            <person name="Tanaka T."/>
            <person name="Numa H."/>
            <person name="Kim J."/>
            <person name="Kawahara Y."/>
            <person name="Wakimoto H."/>
            <person name="Yang C.C."/>
            <person name="Iwamoto M."/>
            <person name="Abe T."/>
            <person name="Yamada Y."/>
            <person name="Muto A."/>
            <person name="Inokuchi H."/>
            <person name="Ikemura T."/>
            <person name="Matsumoto T."/>
            <person name="Sasaki T."/>
            <person name="Itoh T."/>
        </authorList>
    </citation>
    <scope>NUCLEOTIDE SEQUENCE [LARGE SCALE GENOMIC DNA]</scope>
    <source>
        <strain evidence="2">cv. Nipponbare</strain>
    </source>
</reference>
<reference evidence="2" key="1">
    <citation type="journal article" date="2005" name="Nature">
        <title>The map-based sequence of the rice genome.</title>
        <authorList>
            <consortium name="International rice genome sequencing project (IRGSP)"/>
            <person name="Matsumoto T."/>
            <person name="Wu J."/>
            <person name="Kanamori H."/>
            <person name="Katayose Y."/>
            <person name="Fujisawa M."/>
            <person name="Namiki N."/>
            <person name="Mizuno H."/>
            <person name="Yamamoto K."/>
            <person name="Antonio B.A."/>
            <person name="Baba T."/>
            <person name="Sakata K."/>
            <person name="Nagamura Y."/>
            <person name="Aoki H."/>
            <person name="Arikawa K."/>
            <person name="Arita K."/>
            <person name="Bito T."/>
            <person name="Chiden Y."/>
            <person name="Fujitsuka N."/>
            <person name="Fukunaka R."/>
            <person name="Hamada M."/>
            <person name="Harada C."/>
            <person name="Hayashi A."/>
            <person name="Hijishita S."/>
            <person name="Honda M."/>
            <person name="Hosokawa S."/>
            <person name="Ichikawa Y."/>
            <person name="Idonuma A."/>
            <person name="Iijima M."/>
            <person name="Ikeda M."/>
            <person name="Ikeno M."/>
            <person name="Ito K."/>
            <person name="Ito S."/>
            <person name="Ito T."/>
            <person name="Ito Y."/>
            <person name="Ito Y."/>
            <person name="Iwabuchi A."/>
            <person name="Kamiya K."/>
            <person name="Karasawa W."/>
            <person name="Kurita K."/>
            <person name="Katagiri S."/>
            <person name="Kikuta A."/>
            <person name="Kobayashi H."/>
            <person name="Kobayashi N."/>
            <person name="Machita K."/>
            <person name="Maehara T."/>
            <person name="Masukawa M."/>
            <person name="Mizubayashi T."/>
            <person name="Mukai Y."/>
            <person name="Nagasaki H."/>
            <person name="Nagata Y."/>
            <person name="Naito S."/>
            <person name="Nakashima M."/>
            <person name="Nakama Y."/>
            <person name="Nakamichi Y."/>
            <person name="Nakamura M."/>
            <person name="Meguro A."/>
            <person name="Negishi M."/>
            <person name="Ohta I."/>
            <person name="Ohta T."/>
            <person name="Okamoto M."/>
            <person name="Ono N."/>
            <person name="Saji S."/>
            <person name="Sakaguchi M."/>
            <person name="Sakai K."/>
            <person name="Shibata M."/>
            <person name="Shimokawa T."/>
            <person name="Song J."/>
            <person name="Takazaki Y."/>
            <person name="Terasawa K."/>
            <person name="Tsugane M."/>
            <person name="Tsuji K."/>
            <person name="Ueda S."/>
            <person name="Waki K."/>
            <person name="Yamagata H."/>
            <person name="Yamamoto M."/>
            <person name="Yamamoto S."/>
            <person name="Yamane H."/>
            <person name="Yoshiki S."/>
            <person name="Yoshihara R."/>
            <person name="Yukawa K."/>
            <person name="Zhong H."/>
            <person name="Yano M."/>
            <person name="Yuan Q."/>
            <person name="Ouyang S."/>
            <person name="Liu J."/>
            <person name="Jones K.M."/>
            <person name="Gansberger K."/>
            <person name="Moffat K."/>
            <person name="Hill J."/>
            <person name="Bera J."/>
            <person name="Fadrosh D."/>
            <person name="Jin S."/>
            <person name="Johri S."/>
            <person name="Kim M."/>
            <person name="Overton L."/>
            <person name="Reardon M."/>
            <person name="Tsitrin T."/>
            <person name="Vuong H."/>
            <person name="Weaver B."/>
            <person name="Ciecko A."/>
            <person name="Tallon L."/>
            <person name="Jackson J."/>
            <person name="Pai G."/>
            <person name="Aken S.V."/>
            <person name="Utterback T."/>
            <person name="Reidmuller S."/>
            <person name="Feldblyum T."/>
            <person name="Hsiao J."/>
            <person name="Zismann V."/>
            <person name="Iobst S."/>
            <person name="de Vazeille A.R."/>
            <person name="Buell C.R."/>
            <person name="Ying K."/>
            <person name="Li Y."/>
            <person name="Lu T."/>
            <person name="Huang Y."/>
            <person name="Zhao Q."/>
            <person name="Feng Q."/>
            <person name="Zhang L."/>
            <person name="Zhu J."/>
            <person name="Weng Q."/>
            <person name="Mu J."/>
            <person name="Lu Y."/>
            <person name="Fan D."/>
            <person name="Liu Y."/>
            <person name="Guan J."/>
            <person name="Zhang Y."/>
            <person name="Yu S."/>
            <person name="Liu X."/>
            <person name="Zhang Y."/>
            <person name="Hong G."/>
            <person name="Han B."/>
            <person name="Choisne N."/>
            <person name="Demange N."/>
            <person name="Orjeda G."/>
            <person name="Samain S."/>
            <person name="Cattolico L."/>
            <person name="Pelletier E."/>
            <person name="Couloux A."/>
            <person name="Segurens B."/>
            <person name="Wincker P."/>
            <person name="D'Hont A."/>
            <person name="Scarpelli C."/>
            <person name="Weissenbach J."/>
            <person name="Salanoubat M."/>
            <person name="Quetier F."/>
            <person name="Yu Y."/>
            <person name="Kim H.R."/>
            <person name="Rambo T."/>
            <person name="Currie J."/>
            <person name="Collura K."/>
            <person name="Luo M."/>
            <person name="Yang T."/>
            <person name="Ammiraju J.S.S."/>
            <person name="Engler F."/>
            <person name="Soderlund C."/>
            <person name="Wing R.A."/>
            <person name="Palmer L.E."/>
            <person name="de la Bastide M."/>
            <person name="Spiegel L."/>
            <person name="Nascimento L."/>
            <person name="Zutavern T."/>
            <person name="O'Shaughnessy A."/>
            <person name="Dike S."/>
            <person name="Dedhia N."/>
            <person name="Preston R."/>
            <person name="Balija V."/>
            <person name="McCombie W.R."/>
            <person name="Chow T."/>
            <person name="Chen H."/>
            <person name="Chung M."/>
            <person name="Chen C."/>
            <person name="Shaw J."/>
            <person name="Wu H."/>
            <person name="Hsiao K."/>
            <person name="Chao Y."/>
            <person name="Chu M."/>
            <person name="Cheng C."/>
            <person name="Hour A."/>
            <person name="Lee P."/>
            <person name="Lin S."/>
            <person name="Lin Y."/>
            <person name="Liou J."/>
            <person name="Liu S."/>
            <person name="Hsing Y."/>
            <person name="Raghuvanshi S."/>
            <person name="Mohanty A."/>
            <person name="Bharti A.K."/>
            <person name="Gaur A."/>
            <person name="Gupta V."/>
            <person name="Kumar D."/>
            <person name="Ravi V."/>
            <person name="Vij S."/>
            <person name="Kapur A."/>
            <person name="Khurana P."/>
            <person name="Khurana P."/>
            <person name="Khurana J.P."/>
            <person name="Tyagi A.K."/>
            <person name="Gaikwad K."/>
            <person name="Singh A."/>
            <person name="Dalal V."/>
            <person name="Srivastava S."/>
            <person name="Dixit A."/>
            <person name="Pal A.K."/>
            <person name="Ghazi I.A."/>
            <person name="Yadav M."/>
            <person name="Pandit A."/>
            <person name="Bhargava A."/>
            <person name="Sureshbabu K."/>
            <person name="Batra K."/>
            <person name="Sharma T.R."/>
            <person name="Mohapatra T."/>
            <person name="Singh N.K."/>
            <person name="Messing J."/>
            <person name="Nelson A.B."/>
            <person name="Fuks G."/>
            <person name="Kavchok S."/>
            <person name="Keizer G."/>
            <person name="Linton E."/>
            <person name="Llaca V."/>
            <person name="Song R."/>
            <person name="Tanyolac B."/>
            <person name="Young S."/>
            <person name="Ho-Il K."/>
            <person name="Hahn J.H."/>
            <person name="Sangsakoo G."/>
            <person name="Vanavichit A."/>
            <person name="de Mattos Luiz.A.T."/>
            <person name="Zimmer P.D."/>
            <person name="Malone G."/>
            <person name="Dellagostin O."/>
            <person name="de Oliveira A.C."/>
            <person name="Bevan M."/>
            <person name="Bancroft I."/>
            <person name="Minx P."/>
            <person name="Cordum H."/>
            <person name="Wilson R."/>
            <person name="Cheng Z."/>
            <person name="Jin W."/>
            <person name="Jiang J."/>
            <person name="Leong S.A."/>
            <person name="Iwama H."/>
            <person name="Gojobori T."/>
            <person name="Itoh T."/>
            <person name="Niimura Y."/>
            <person name="Fujii Y."/>
            <person name="Habara T."/>
            <person name="Sakai H."/>
            <person name="Sato Y."/>
            <person name="Wilson G."/>
            <person name="Kumar K."/>
            <person name="McCouch S."/>
            <person name="Juretic N."/>
            <person name="Hoen D."/>
            <person name="Wright S."/>
            <person name="Bruskiewich R."/>
            <person name="Bureau T."/>
            <person name="Miyao A."/>
            <person name="Hirochika H."/>
            <person name="Nishikawa T."/>
            <person name="Kadowaki K."/>
            <person name="Sugiura M."/>
            <person name="Burr B."/>
            <person name="Sasaki T."/>
        </authorList>
    </citation>
    <scope>NUCLEOTIDE SEQUENCE [LARGE SCALE GENOMIC DNA]</scope>
    <source>
        <strain evidence="2">cv. Nipponbare</strain>
    </source>
</reference>
<accession>A0A0P0Y941</accession>
<dbReference type="FunCoup" id="A0A0P0Y941">
    <property type="interactions" value="20"/>
</dbReference>
<proteinExistence type="predicted"/>
<evidence type="ECO:0000313" key="2">
    <source>
        <dbReference type="Proteomes" id="UP000059680"/>
    </source>
</evidence>
<name>A0A0P0Y941_ORYSJ</name>
<organism evidence="1 2">
    <name type="scientific">Oryza sativa subsp. japonica</name>
    <name type="common">Rice</name>
    <dbReference type="NCBI Taxonomy" id="39947"/>
    <lineage>
        <taxon>Eukaryota</taxon>
        <taxon>Viridiplantae</taxon>
        <taxon>Streptophyta</taxon>
        <taxon>Embryophyta</taxon>
        <taxon>Tracheophyta</taxon>
        <taxon>Spermatophyta</taxon>
        <taxon>Magnoliopsida</taxon>
        <taxon>Liliopsida</taxon>
        <taxon>Poales</taxon>
        <taxon>Poaceae</taxon>
        <taxon>BOP clade</taxon>
        <taxon>Oryzoideae</taxon>
        <taxon>Oryzeae</taxon>
        <taxon>Oryzinae</taxon>
        <taxon>Oryza</taxon>
        <taxon>Oryza sativa</taxon>
    </lineage>
</organism>
<dbReference type="Proteomes" id="UP000059680">
    <property type="component" value="Chromosome 12"/>
</dbReference>
<gene>
    <name evidence="1" type="ordered locus">Os12g0282400</name>
    <name evidence="1" type="ORF">OSNPB_120282400</name>
</gene>